<dbReference type="KEGG" id="glz:GLAREA_10475"/>
<dbReference type="Pfam" id="PF03663">
    <property type="entry name" value="Glyco_hydro_76"/>
    <property type="match status" value="1"/>
</dbReference>
<dbReference type="PANTHER" id="PTHR47791:SF1">
    <property type="entry name" value="ENDO MANNANASE, GH76 FAMILY (EUROFUNG)"/>
    <property type="match status" value="1"/>
</dbReference>
<organism evidence="2 3">
    <name type="scientific">Glarea lozoyensis (strain ATCC 20868 / MF5171)</name>
    <dbReference type="NCBI Taxonomy" id="1116229"/>
    <lineage>
        <taxon>Eukaryota</taxon>
        <taxon>Fungi</taxon>
        <taxon>Dikarya</taxon>
        <taxon>Ascomycota</taxon>
        <taxon>Pezizomycotina</taxon>
        <taxon>Leotiomycetes</taxon>
        <taxon>Helotiales</taxon>
        <taxon>Helotiaceae</taxon>
        <taxon>Glarea</taxon>
    </lineage>
</organism>
<evidence type="ECO:0000313" key="2">
    <source>
        <dbReference type="EMBL" id="EPE34780.1"/>
    </source>
</evidence>
<dbReference type="OMA" id="WWPSANV"/>
<evidence type="ECO:0000313" key="3">
    <source>
        <dbReference type="Proteomes" id="UP000016922"/>
    </source>
</evidence>
<dbReference type="HOGENOM" id="CLU_028686_0_0_1"/>
<proteinExistence type="predicted"/>
<dbReference type="PANTHER" id="PTHR47791">
    <property type="entry name" value="MEIOTICALLY UP-REGULATED GENE 191 PROTEIN"/>
    <property type="match status" value="1"/>
</dbReference>
<dbReference type="InterPro" id="IPR053169">
    <property type="entry name" value="MUG_Protein"/>
</dbReference>
<dbReference type="RefSeq" id="XP_008077767.1">
    <property type="nucleotide sequence ID" value="XM_008079576.1"/>
</dbReference>
<name>S3DAR6_GLAL2</name>
<dbReference type="GeneID" id="19469521"/>
<keyword evidence="3" id="KW-1185">Reference proteome</keyword>
<protein>
    <submittedName>
        <fullName evidence="2">Six-hairpin glycosidase</fullName>
    </submittedName>
</protein>
<dbReference type="GO" id="GO:0005975">
    <property type="term" value="P:carbohydrate metabolic process"/>
    <property type="evidence" value="ECO:0007669"/>
    <property type="project" value="InterPro"/>
</dbReference>
<gene>
    <name evidence="2" type="ORF">GLAREA_10475</name>
</gene>
<dbReference type="Gene3D" id="1.50.10.20">
    <property type="match status" value="1"/>
</dbReference>
<dbReference type="AlphaFoldDB" id="S3DAR6"/>
<feature type="chain" id="PRO_5004519670" evidence="1">
    <location>
        <begin position="23"/>
        <end position="389"/>
    </location>
</feature>
<dbReference type="Proteomes" id="UP000016922">
    <property type="component" value="Unassembled WGS sequence"/>
</dbReference>
<keyword evidence="1" id="KW-0732">Signal</keyword>
<reference evidence="2 3" key="1">
    <citation type="journal article" date="2013" name="BMC Genomics">
        <title>Genomics-driven discovery of the pneumocandin biosynthetic gene cluster in the fungus Glarea lozoyensis.</title>
        <authorList>
            <person name="Chen L."/>
            <person name="Yue Q."/>
            <person name="Zhang X."/>
            <person name="Xiang M."/>
            <person name="Wang C."/>
            <person name="Li S."/>
            <person name="Che Y."/>
            <person name="Ortiz-Lopez F.J."/>
            <person name="Bills G.F."/>
            <person name="Liu X."/>
            <person name="An Z."/>
        </authorList>
    </citation>
    <scope>NUCLEOTIDE SEQUENCE [LARGE SCALE GENOMIC DNA]</scope>
    <source>
        <strain evidence="3">ATCC 20868 / MF5171</strain>
    </source>
</reference>
<keyword evidence="2" id="KW-0326">Glycosidase</keyword>
<dbReference type="InterPro" id="IPR008928">
    <property type="entry name" value="6-hairpin_glycosidase_sf"/>
</dbReference>
<dbReference type="SUPFAM" id="SSF48208">
    <property type="entry name" value="Six-hairpin glycosidases"/>
    <property type="match status" value="1"/>
</dbReference>
<evidence type="ECO:0000256" key="1">
    <source>
        <dbReference type="SAM" id="SignalP"/>
    </source>
</evidence>
<keyword evidence="2" id="KW-0378">Hydrolase</keyword>
<dbReference type="GO" id="GO:0016798">
    <property type="term" value="F:hydrolase activity, acting on glycosyl bonds"/>
    <property type="evidence" value="ECO:0007669"/>
    <property type="project" value="UniProtKB-KW"/>
</dbReference>
<feature type="signal peptide" evidence="1">
    <location>
        <begin position="1"/>
        <end position="22"/>
    </location>
</feature>
<dbReference type="InterPro" id="IPR005198">
    <property type="entry name" value="Glyco_hydro_76"/>
</dbReference>
<dbReference type="OrthoDB" id="9984024at2759"/>
<dbReference type="eggNOG" id="ENOG502S9QC">
    <property type="taxonomic scope" value="Eukaryota"/>
</dbReference>
<dbReference type="EMBL" id="KE145355">
    <property type="protein sequence ID" value="EPE34780.1"/>
    <property type="molecule type" value="Genomic_DNA"/>
</dbReference>
<accession>S3DAR6</accession>
<sequence>MFSSTAYQILAAIVLTNGLSSALPTPETSPNPNWQQIGKRLNSRASTQDYIAYSVAGINQLQTWYSAATGIYGDVTTWWNSANVITMLANFQEYFPDHVAPTTNSIFPTTLTQAPIASGYTGFLNEFYDDELWWAIAWIEVYDVTKDEKYLDMAAQIFEDPKSVWGQAKCGGLWWDKSHTQNGAVENSLYLTAAAKLANRRPNTPSQGYYYNEALKAHDWFLASGLINSNNLINNGLDLNTCQNDGAAVFTYNQGIILGGLTELSWASGDASHIDLANTIAMSAINALTDENGILTEECEATNTCNRDLQQFKGVFGRNIQFMFNRAALTDDIKTTYKNFLTRNADSIWSNDQVDNQLGLDWSGPNSMSTIQTQSSALDAIVGAACVSI</sequence>